<dbReference type="PANTHER" id="PTHR43143:SF4">
    <property type="entry name" value="CALCINEURIN-LIKE PHOSPHOESTERASE DOMAIN-CONTAINING PROTEIN"/>
    <property type="match status" value="1"/>
</dbReference>
<comment type="caution">
    <text evidence="2">The sequence shown here is derived from an EMBL/GenBank/DDBJ whole genome shotgun (WGS) entry which is preliminary data.</text>
</comment>
<dbReference type="Gene3D" id="3.60.21.10">
    <property type="match status" value="1"/>
</dbReference>
<evidence type="ECO:0000313" key="3">
    <source>
        <dbReference type="Proteomes" id="UP000326912"/>
    </source>
</evidence>
<keyword evidence="3" id="KW-1185">Reference proteome</keyword>
<dbReference type="PANTHER" id="PTHR43143">
    <property type="entry name" value="METALLOPHOSPHOESTERASE, CALCINEURIN SUPERFAMILY"/>
    <property type="match status" value="1"/>
</dbReference>
<dbReference type="Pfam" id="PF00149">
    <property type="entry name" value="Metallophos"/>
    <property type="match status" value="1"/>
</dbReference>
<organism evidence="2 3">
    <name type="scientific">Dictyobacter vulcani</name>
    <dbReference type="NCBI Taxonomy" id="2607529"/>
    <lineage>
        <taxon>Bacteria</taxon>
        <taxon>Bacillati</taxon>
        <taxon>Chloroflexota</taxon>
        <taxon>Ktedonobacteria</taxon>
        <taxon>Ktedonobacterales</taxon>
        <taxon>Dictyobacteraceae</taxon>
        <taxon>Dictyobacter</taxon>
    </lineage>
</organism>
<dbReference type="AlphaFoldDB" id="A0A5J4KIS4"/>
<evidence type="ECO:0000313" key="2">
    <source>
        <dbReference type="EMBL" id="GER87685.1"/>
    </source>
</evidence>
<dbReference type="InterPro" id="IPR051918">
    <property type="entry name" value="STPP_CPPED1"/>
</dbReference>
<dbReference type="Proteomes" id="UP000326912">
    <property type="component" value="Unassembled WGS sequence"/>
</dbReference>
<protein>
    <recommendedName>
        <fullName evidence="1">Calcineurin-like phosphoesterase domain-containing protein</fullName>
    </recommendedName>
</protein>
<reference evidence="2 3" key="1">
    <citation type="submission" date="2019-10" db="EMBL/GenBank/DDBJ databases">
        <title>Dictyobacter vulcani sp. nov., within the class Ktedonobacteria, isolated from soil of volcanic Mt. Zao.</title>
        <authorList>
            <person name="Zheng Y."/>
            <person name="Wang C.M."/>
            <person name="Sakai Y."/>
            <person name="Abe K."/>
            <person name="Yokota A."/>
            <person name="Yabe S."/>
        </authorList>
    </citation>
    <scope>NUCLEOTIDE SEQUENCE [LARGE SCALE GENOMIC DNA]</scope>
    <source>
        <strain evidence="2 3">W12</strain>
    </source>
</reference>
<dbReference type="GO" id="GO:0016787">
    <property type="term" value="F:hydrolase activity"/>
    <property type="evidence" value="ECO:0007669"/>
    <property type="project" value="InterPro"/>
</dbReference>
<dbReference type="RefSeq" id="WP_162005073.1">
    <property type="nucleotide sequence ID" value="NZ_BKZW01000001.1"/>
</dbReference>
<gene>
    <name evidence="2" type="ORF">KDW_18470</name>
</gene>
<sequence>MSQQNNSNSASPIFSFWGIGDLHYRAITAWHECHTLRLSSLFDDLQALWQEEGQPAFCVSPGDLIETCAPENYELARTALLAQLDDIPLYPGVGNHEYHAADGEDPTHTAETFTATWGKPLRYSWEIEGAICIMLDYPNPRTLEDSQRVYISQETLTFLDDTLGQYQDRPAIVFLHCPLYNTVRDRGEGVKRDYNSLEHFFAPENSAEVRAILARRKNACLFISGHTHSGWEAPNLVVTEQLGDHPTTFINLMSPWYTGYHKGPVLSDDHQTVNYRPDDPDVIPSFSFQIYADRASIRVRDHNSRSWLKEWNVPFHLA</sequence>
<proteinExistence type="predicted"/>
<dbReference type="InterPro" id="IPR004843">
    <property type="entry name" value="Calcineurin-like_PHP"/>
</dbReference>
<dbReference type="InterPro" id="IPR029052">
    <property type="entry name" value="Metallo-depent_PP-like"/>
</dbReference>
<name>A0A5J4KIS4_9CHLR</name>
<evidence type="ECO:0000259" key="1">
    <source>
        <dbReference type="Pfam" id="PF00149"/>
    </source>
</evidence>
<dbReference type="SUPFAM" id="SSF56300">
    <property type="entry name" value="Metallo-dependent phosphatases"/>
    <property type="match status" value="1"/>
</dbReference>
<dbReference type="EMBL" id="BKZW01000001">
    <property type="protein sequence ID" value="GER87685.1"/>
    <property type="molecule type" value="Genomic_DNA"/>
</dbReference>
<accession>A0A5J4KIS4</accession>
<feature type="domain" description="Calcineurin-like phosphoesterase" evidence="1">
    <location>
        <begin position="15"/>
        <end position="229"/>
    </location>
</feature>